<dbReference type="InterPro" id="IPR026741">
    <property type="entry name" value="SNO"/>
</dbReference>
<dbReference type="GO" id="GO:0006355">
    <property type="term" value="P:regulation of DNA-templated transcription"/>
    <property type="evidence" value="ECO:0007669"/>
    <property type="project" value="InterPro"/>
</dbReference>
<dbReference type="AlphaFoldDB" id="A0A0L7LSN6"/>
<feature type="domain" description="SBNO alpha/beta" evidence="1">
    <location>
        <begin position="44"/>
        <end position="140"/>
    </location>
</feature>
<reference evidence="2 3" key="1">
    <citation type="journal article" date="2015" name="Genome Biol. Evol.">
        <title>The genome of winter moth (Operophtera brumata) provides a genomic perspective on sexual dimorphism and phenology.</title>
        <authorList>
            <person name="Derks M.F."/>
            <person name="Smit S."/>
            <person name="Salis L."/>
            <person name="Schijlen E."/>
            <person name="Bossers A."/>
            <person name="Mateman C."/>
            <person name="Pijl A.S."/>
            <person name="de Ridder D."/>
            <person name="Groenen M.A."/>
            <person name="Visser M.E."/>
            <person name="Megens H.J."/>
        </authorList>
    </citation>
    <scope>NUCLEOTIDE SEQUENCE [LARGE SCALE GENOMIC DNA]</scope>
    <source>
        <strain evidence="2">WM2013NL</strain>
        <tissue evidence="2">Head and thorax</tissue>
    </source>
</reference>
<dbReference type="PANTHER" id="PTHR12706">
    <property type="entry name" value="STRAWBERRY NOTCH-RELATED"/>
    <property type="match status" value="1"/>
</dbReference>
<accession>A0A0L7LSN6</accession>
<evidence type="ECO:0000313" key="2">
    <source>
        <dbReference type="EMBL" id="KOB78206.1"/>
    </source>
</evidence>
<dbReference type="EMBL" id="JTDY01000224">
    <property type="protein sequence ID" value="KOB78206.1"/>
    <property type="molecule type" value="Genomic_DNA"/>
</dbReference>
<gene>
    <name evidence="2" type="ORF">OBRU01_02857</name>
</gene>
<dbReference type="Proteomes" id="UP000037510">
    <property type="component" value="Unassembled WGS sequence"/>
</dbReference>
<dbReference type="InterPro" id="IPR057332">
    <property type="entry name" value="SBNO_a/b_dom"/>
</dbReference>
<comment type="caution">
    <text evidence="2">The sequence shown here is derived from an EMBL/GenBank/DDBJ whole genome shotgun (WGS) entry which is preliminary data.</text>
</comment>
<organism evidence="2 3">
    <name type="scientific">Operophtera brumata</name>
    <name type="common">Winter moth</name>
    <name type="synonym">Phalaena brumata</name>
    <dbReference type="NCBI Taxonomy" id="104452"/>
    <lineage>
        <taxon>Eukaryota</taxon>
        <taxon>Metazoa</taxon>
        <taxon>Ecdysozoa</taxon>
        <taxon>Arthropoda</taxon>
        <taxon>Hexapoda</taxon>
        <taxon>Insecta</taxon>
        <taxon>Pterygota</taxon>
        <taxon>Neoptera</taxon>
        <taxon>Endopterygota</taxon>
        <taxon>Lepidoptera</taxon>
        <taxon>Glossata</taxon>
        <taxon>Ditrysia</taxon>
        <taxon>Geometroidea</taxon>
        <taxon>Geometridae</taxon>
        <taxon>Larentiinae</taxon>
        <taxon>Operophtera</taxon>
    </lineage>
</organism>
<keyword evidence="3" id="KW-1185">Reference proteome</keyword>
<proteinExistence type="predicted"/>
<evidence type="ECO:0000313" key="3">
    <source>
        <dbReference type="Proteomes" id="UP000037510"/>
    </source>
</evidence>
<dbReference type="Pfam" id="PF25373">
    <property type="entry name" value="SBNO"/>
    <property type="match status" value="1"/>
</dbReference>
<evidence type="ECO:0000259" key="1">
    <source>
        <dbReference type="Pfam" id="PF25373"/>
    </source>
</evidence>
<dbReference type="GO" id="GO:0031490">
    <property type="term" value="F:chromatin DNA binding"/>
    <property type="evidence" value="ECO:0007669"/>
    <property type="project" value="TreeGrafter"/>
</dbReference>
<sequence>MFVKRSGRFDLGILDLGSTGDCVRRMRCVRFQRRHATGTAPRGMDWSEALEKFSELSGPKEGFYLSLQPRNNKYTAVLPNTGLQVRSESLAELERKYKRVSSDDAETAWRSHHSAASRVCSHAYWRGACRNGADCEVGLRVRSWHVLAGSLLAVWARVESVLAQRSMLNKMQVIRLKTDTGLKIVEPLKEALSYDAVSTNEQTFETDGLK</sequence>
<dbReference type="GO" id="GO:0042393">
    <property type="term" value="F:histone binding"/>
    <property type="evidence" value="ECO:0007669"/>
    <property type="project" value="TreeGrafter"/>
</dbReference>
<dbReference type="GO" id="GO:0005634">
    <property type="term" value="C:nucleus"/>
    <property type="evidence" value="ECO:0007669"/>
    <property type="project" value="TreeGrafter"/>
</dbReference>
<dbReference type="PANTHER" id="PTHR12706:SF30">
    <property type="entry name" value="PROTEIN STRAWBERRY NOTCH-RELATED"/>
    <property type="match status" value="1"/>
</dbReference>
<protein>
    <submittedName>
        <fullName evidence="2">Protein strawberry notch</fullName>
    </submittedName>
</protein>
<dbReference type="STRING" id="104452.A0A0L7LSN6"/>
<name>A0A0L7LSN6_OPEBR</name>